<dbReference type="GO" id="GO:0043657">
    <property type="term" value="C:host cell"/>
    <property type="evidence" value="ECO:0007669"/>
    <property type="project" value="UniProtKB-SubCell"/>
</dbReference>
<evidence type="ECO:0000256" key="4">
    <source>
        <dbReference type="SAM" id="Coils"/>
    </source>
</evidence>
<feature type="coiled-coil region" evidence="4">
    <location>
        <begin position="628"/>
        <end position="673"/>
    </location>
</feature>
<evidence type="ECO:0000256" key="3">
    <source>
        <dbReference type="ARBA" id="ARBA00022525"/>
    </source>
</evidence>
<dbReference type="OrthoDB" id="2430828at2759"/>
<evidence type="ECO:0000256" key="2">
    <source>
        <dbReference type="ARBA" id="ARBA00004613"/>
    </source>
</evidence>
<dbReference type="Proteomes" id="UP000615446">
    <property type="component" value="Unassembled WGS sequence"/>
</dbReference>
<accession>A0A8H3LKY7</accession>
<reference evidence="7" key="1">
    <citation type="submission" date="2019-10" db="EMBL/GenBank/DDBJ databases">
        <title>Conservation and host-specific expression of non-tandemly repeated heterogenous ribosome RNA gene in arbuscular mycorrhizal fungi.</title>
        <authorList>
            <person name="Maeda T."/>
            <person name="Kobayashi Y."/>
            <person name="Nakagawa T."/>
            <person name="Ezawa T."/>
            <person name="Yamaguchi K."/>
            <person name="Bino T."/>
            <person name="Nishimoto Y."/>
            <person name="Shigenobu S."/>
            <person name="Kawaguchi M."/>
        </authorList>
    </citation>
    <scope>NUCLEOTIDE SEQUENCE</scope>
    <source>
        <strain evidence="7">HR1</strain>
    </source>
</reference>
<evidence type="ECO:0000256" key="5">
    <source>
        <dbReference type="SAM" id="MobiDB-lite"/>
    </source>
</evidence>
<gene>
    <name evidence="7" type="ORF">RCL2_001427700</name>
</gene>
<evidence type="ECO:0000256" key="1">
    <source>
        <dbReference type="ARBA" id="ARBA00004340"/>
    </source>
</evidence>
<dbReference type="AlphaFoldDB" id="A0A8H3LKY7"/>
<keyword evidence="3" id="KW-0964">Secreted</keyword>
<comment type="caution">
    <text evidence="7">The sequence shown here is derived from an EMBL/GenBank/DDBJ whole genome shotgun (WGS) entry which is preliminary data.</text>
</comment>
<evidence type="ECO:0000313" key="8">
    <source>
        <dbReference type="Proteomes" id="UP000615446"/>
    </source>
</evidence>
<name>A0A8H3LKY7_9GLOM</name>
<sequence>MIGCFILGSGTSFNFEIGEFKDFTKLSKALWEKNKDYFINTGVMNELNLKLWNVEIPTRNNKKYSELKKNPRVDIDVEQEFKGVEIDQTWLINSIFTASPLKEHIHIIVQPLPPATTGKRKHDDSDSDEESRTRKKDKRTSKTLASLLTSSILQPPVIKVPSHKIYNRDQALNSILKVARYNYEGRNTPDHKNHRFILIPGGIGIGKTRMGWESKYLTSILSTRSSDTTEFAEALKDPCYVFIDLNNGNKYIKDLDDKEDPSIRIGTRVAVALGLIPECSCLRDLLKTNTKELFHLSDVICEILKRRFIMHQRSVEAIIIHLDEYQLYINDVQQYQKLSWTNSRNFFKSMLREIGSVMRGNNMKDEYDKKCFIIPICTGTSSIDVHFLPTEYTQEILELKPLNYVSARSMFLDKYDYSKQTTDTGRNLIVQALKSHFASDLINENIKSKSTEVCNFILDQQHFHIALFDTGFIPKFIDDLLSPSILTSDFNWGNQLFAKIFQRQTAKIGNNPGDWKDLDDIRTVISFGLTGQHIKREFRLKSGISIGELERSGLIYLSNTNNEWYTIVMPFMLLKVLNSKLSEPVFQDNLLLIPTYDSPWQWQNFELLYGHFQKALIDSLIYVQESRINSVNYKIQKLELKLEELKLEEQKDYDEILNTKREIEVQKKELAHQESSNWKLSDIFRGALGADTLLQRQVRLHKLRVYTENKKFLEKIDDVATFNNSVTCDDNITRKLDEGIFRYFRGCANIDYRWILDSVDNTKKLAIFSQIKYSERDVTTKMSTPNIKDWYDKTMKSVENYKNEYDVILVLFTNQKCTEKINIENMPHLLLIYPENLEKYLSPTFAHRGLVDRPSEK</sequence>
<dbReference type="EMBL" id="BLAL01000165">
    <property type="protein sequence ID" value="GES87268.1"/>
    <property type="molecule type" value="Genomic_DNA"/>
</dbReference>
<dbReference type="GO" id="GO:0005576">
    <property type="term" value="C:extracellular region"/>
    <property type="evidence" value="ECO:0007669"/>
    <property type="project" value="UniProtKB-SubCell"/>
</dbReference>
<proteinExistence type="predicted"/>
<feature type="domain" description="Crinkler effector protein N-terminal" evidence="6">
    <location>
        <begin position="4"/>
        <end position="110"/>
    </location>
</feature>
<dbReference type="Pfam" id="PF20147">
    <property type="entry name" value="Crinkler"/>
    <property type="match status" value="1"/>
</dbReference>
<organism evidence="7 8">
    <name type="scientific">Rhizophagus clarus</name>
    <dbReference type="NCBI Taxonomy" id="94130"/>
    <lineage>
        <taxon>Eukaryota</taxon>
        <taxon>Fungi</taxon>
        <taxon>Fungi incertae sedis</taxon>
        <taxon>Mucoromycota</taxon>
        <taxon>Glomeromycotina</taxon>
        <taxon>Glomeromycetes</taxon>
        <taxon>Glomerales</taxon>
        <taxon>Glomeraceae</taxon>
        <taxon>Rhizophagus</taxon>
    </lineage>
</organism>
<dbReference type="InterPro" id="IPR045379">
    <property type="entry name" value="Crinkler_N"/>
</dbReference>
<evidence type="ECO:0000259" key="6">
    <source>
        <dbReference type="Pfam" id="PF20147"/>
    </source>
</evidence>
<evidence type="ECO:0000313" key="7">
    <source>
        <dbReference type="EMBL" id="GES87268.1"/>
    </source>
</evidence>
<feature type="region of interest" description="Disordered" evidence="5">
    <location>
        <begin position="112"/>
        <end position="142"/>
    </location>
</feature>
<keyword evidence="4" id="KW-0175">Coiled coil</keyword>
<comment type="subcellular location">
    <subcellularLocation>
        <location evidence="1">Host cell</location>
    </subcellularLocation>
    <subcellularLocation>
        <location evidence="2">Secreted</location>
    </subcellularLocation>
</comment>
<protein>
    <recommendedName>
        <fullName evidence="6">Crinkler effector protein N-terminal domain-containing protein</fullName>
    </recommendedName>
</protein>